<dbReference type="AlphaFoldDB" id="A0A382UWR6"/>
<dbReference type="InterPro" id="IPR050672">
    <property type="entry name" value="FBXO45-Fsn/SPSB_families"/>
</dbReference>
<dbReference type="CDD" id="cd11709">
    <property type="entry name" value="SPRY"/>
    <property type="match status" value="1"/>
</dbReference>
<accession>A0A382UWR6</accession>
<dbReference type="EMBL" id="UINC01147046">
    <property type="protein sequence ID" value="SVD38138.1"/>
    <property type="molecule type" value="Genomic_DNA"/>
</dbReference>
<dbReference type="PROSITE" id="PS50188">
    <property type="entry name" value="B302_SPRY"/>
    <property type="match status" value="1"/>
</dbReference>
<dbReference type="Pfam" id="PF00622">
    <property type="entry name" value="SPRY"/>
    <property type="match status" value="1"/>
</dbReference>
<reference evidence="2" key="1">
    <citation type="submission" date="2018-05" db="EMBL/GenBank/DDBJ databases">
        <authorList>
            <person name="Lanie J.A."/>
            <person name="Ng W.-L."/>
            <person name="Kazmierczak K.M."/>
            <person name="Andrzejewski T.M."/>
            <person name="Davidsen T.M."/>
            <person name="Wayne K.J."/>
            <person name="Tettelin H."/>
            <person name="Glass J.I."/>
            <person name="Rusch D."/>
            <person name="Podicherti R."/>
            <person name="Tsui H.-C.T."/>
            <person name="Winkler M.E."/>
        </authorList>
    </citation>
    <scope>NUCLEOTIDE SEQUENCE</scope>
</reference>
<dbReference type="InterPro" id="IPR001870">
    <property type="entry name" value="B30.2/SPRY"/>
</dbReference>
<dbReference type="PANTHER" id="PTHR12245:SF5">
    <property type="entry name" value="SPRY DOMAIN-CONTAINING SOCS BOX PROTEIN 3"/>
    <property type="match status" value="1"/>
</dbReference>
<feature type="domain" description="B30.2/SPRY" evidence="1">
    <location>
        <begin position="1"/>
        <end position="153"/>
    </location>
</feature>
<gene>
    <name evidence="2" type="ORF">METZ01_LOCUS390992</name>
</gene>
<organism evidence="2">
    <name type="scientific">marine metagenome</name>
    <dbReference type="NCBI Taxonomy" id="408172"/>
    <lineage>
        <taxon>unclassified sequences</taxon>
        <taxon>metagenomes</taxon>
        <taxon>ecological metagenomes</taxon>
    </lineage>
</organism>
<feature type="non-terminal residue" evidence="2">
    <location>
        <position position="1"/>
    </location>
</feature>
<evidence type="ECO:0000259" key="1">
    <source>
        <dbReference type="PROSITE" id="PS50188"/>
    </source>
</evidence>
<protein>
    <recommendedName>
        <fullName evidence="1">B30.2/SPRY domain-containing protein</fullName>
    </recommendedName>
</protein>
<dbReference type="SUPFAM" id="SSF49899">
    <property type="entry name" value="Concanavalin A-like lectins/glucanases"/>
    <property type="match status" value="1"/>
</dbReference>
<dbReference type="InterPro" id="IPR003877">
    <property type="entry name" value="SPRY_dom"/>
</dbReference>
<dbReference type="PANTHER" id="PTHR12245">
    <property type="entry name" value="SPRY DOMAIN CONTAINING SOCS BOX PROTEIN"/>
    <property type="match status" value="1"/>
</dbReference>
<evidence type="ECO:0000313" key="2">
    <source>
        <dbReference type="EMBL" id="SVD38138.1"/>
    </source>
</evidence>
<sequence>ISNNTVTSTYSTPNHSWNSVYGTEAVSSGTKTWELTVDTYYNSGGNFWELIIGVAYDRSKGNTWFPNGCVGWCYISEIGNKNNSTGSCGQQTNYGATYGQGDVIKVSLNMSNGELRFYKNGTDQGVAYTVDTSKTWYLACSIGNNGTSVSITG</sequence>
<proteinExistence type="predicted"/>
<dbReference type="InterPro" id="IPR013320">
    <property type="entry name" value="ConA-like_dom_sf"/>
</dbReference>
<name>A0A382UWR6_9ZZZZ</name>
<dbReference type="Gene3D" id="2.60.120.920">
    <property type="match status" value="1"/>
</dbReference>
<dbReference type="InterPro" id="IPR043136">
    <property type="entry name" value="B30.2/SPRY_sf"/>
</dbReference>